<protein>
    <submittedName>
        <fullName evidence="9">Electroneutral sodium bicarbonate exchanger 1-like</fullName>
    </submittedName>
</protein>
<sequence>KGCGYHLDLLIVAITIALCSLFGLPWFVAATVLAMTHVNSLKMESETAAPGEKPQFLGHIPMPVLFGVFLYMGVSALKGLQFFDRLLIIFMPQKYQPDYMFLRYVETLRVHLFTFIQLACLIILWVIKSYKPTSIAFPLMLVVMIGVRKLLDFVFTQRELKILDDVMPESTKRKREDKKKEKEKLKKAVMGKESCNNFAIPLANGSILKVPLVKFKEDTELCNPDKPTIKISEQLPKTGLWQSIQQKKESRTTCMEPLESTSSKTRGTVKDALNDDERKRLPTMEEEEENNEVEDSRITIKIEKYGKPSVHNSLD</sequence>
<dbReference type="PANTHER" id="PTHR11453:SF36">
    <property type="entry name" value="ANION EXCHANGE PROTEIN"/>
    <property type="match status" value="1"/>
</dbReference>
<feature type="compositionally biased region" description="Basic and acidic residues" evidence="5">
    <location>
        <begin position="268"/>
        <end position="283"/>
    </location>
</feature>
<keyword evidence="2 6" id="KW-0812">Transmembrane</keyword>
<evidence type="ECO:0000256" key="6">
    <source>
        <dbReference type="SAM" id="Phobius"/>
    </source>
</evidence>
<feature type="transmembrane region" description="Helical" evidence="6">
    <location>
        <begin position="110"/>
        <end position="127"/>
    </location>
</feature>
<dbReference type="PANTHER" id="PTHR11453">
    <property type="entry name" value="ANION EXCHANGE PROTEIN"/>
    <property type="match status" value="1"/>
</dbReference>
<gene>
    <name evidence="9" type="primary">LOC111087325</name>
</gene>
<dbReference type="Pfam" id="PF00955">
    <property type="entry name" value="HCO3_cotransp"/>
    <property type="match status" value="1"/>
</dbReference>
<feature type="compositionally biased region" description="Acidic residues" evidence="5">
    <location>
        <begin position="284"/>
        <end position="293"/>
    </location>
</feature>
<dbReference type="InterPro" id="IPR011531">
    <property type="entry name" value="HCO3_transpt-like_TM_dom"/>
</dbReference>
<feature type="transmembrane region" description="Helical" evidence="6">
    <location>
        <begin position="7"/>
        <end position="36"/>
    </location>
</feature>
<feature type="transmembrane region" description="Helical" evidence="6">
    <location>
        <begin position="133"/>
        <end position="151"/>
    </location>
</feature>
<name>A0ABM1T089_LIMPO</name>
<keyword evidence="3 6" id="KW-1133">Transmembrane helix</keyword>
<reference evidence="9" key="1">
    <citation type="submission" date="2025-08" db="UniProtKB">
        <authorList>
            <consortium name="RefSeq"/>
        </authorList>
    </citation>
    <scope>IDENTIFICATION</scope>
    <source>
        <tissue evidence="9">Muscle</tissue>
    </source>
</reference>
<evidence type="ECO:0000256" key="5">
    <source>
        <dbReference type="SAM" id="MobiDB-lite"/>
    </source>
</evidence>
<evidence type="ECO:0000256" key="1">
    <source>
        <dbReference type="ARBA" id="ARBA00004141"/>
    </source>
</evidence>
<dbReference type="Proteomes" id="UP000694941">
    <property type="component" value="Unplaced"/>
</dbReference>
<organism evidence="8 9">
    <name type="scientific">Limulus polyphemus</name>
    <name type="common">Atlantic horseshoe crab</name>
    <dbReference type="NCBI Taxonomy" id="6850"/>
    <lineage>
        <taxon>Eukaryota</taxon>
        <taxon>Metazoa</taxon>
        <taxon>Ecdysozoa</taxon>
        <taxon>Arthropoda</taxon>
        <taxon>Chelicerata</taxon>
        <taxon>Merostomata</taxon>
        <taxon>Xiphosura</taxon>
        <taxon>Limulidae</taxon>
        <taxon>Limulus</taxon>
    </lineage>
</organism>
<dbReference type="InterPro" id="IPR003020">
    <property type="entry name" value="HCO3_transpt_euk"/>
</dbReference>
<evidence type="ECO:0000313" key="8">
    <source>
        <dbReference type="Proteomes" id="UP000694941"/>
    </source>
</evidence>
<comment type="subcellular location">
    <subcellularLocation>
        <location evidence="1">Membrane</location>
        <topology evidence="1">Multi-pass membrane protein</topology>
    </subcellularLocation>
</comment>
<evidence type="ECO:0000256" key="3">
    <source>
        <dbReference type="ARBA" id="ARBA00022989"/>
    </source>
</evidence>
<feature type="transmembrane region" description="Helical" evidence="6">
    <location>
        <begin position="56"/>
        <end position="77"/>
    </location>
</feature>
<feature type="region of interest" description="Disordered" evidence="5">
    <location>
        <begin position="250"/>
        <end position="296"/>
    </location>
</feature>
<keyword evidence="4 6" id="KW-0472">Membrane</keyword>
<dbReference type="GeneID" id="111087325"/>
<proteinExistence type="predicted"/>
<feature type="non-terminal residue" evidence="9">
    <location>
        <position position="1"/>
    </location>
</feature>
<evidence type="ECO:0000259" key="7">
    <source>
        <dbReference type="Pfam" id="PF00955"/>
    </source>
</evidence>
<dbReference type="RefSeq" id="XP_022249295.1">
    <property type="nucleotide sequence ID" value="XM_022393587.1"/>
</dbReference>
<keyword evidence="8" id="KW-1185">Reference proteome</keyword>
<accession>A0ABM1T089</accession>
<evidence type="ECO:0000313" key="9">
    <source>
        <dbReference type="RefSeq" id="XP_022249295.1"/>
    </source>
</evidence>
<evidence type="ECO:0000256" key="4">
    <source>
        <dbReference type="ARBA" id="ARBA00023136"/>
    </source>
</evidence>
<evidence type="ECO:0000256" key="2">
    <source>
        <dbReference type="ARBA" id="ARBA00022692"/>
    </source>
</evidence>
<feature type="domain" description="Bicarbonate transporter-like transmembrane" evidence="7">
    <location>
        <begin position="56"/>
        <end position="168"/>
    </location>
</feature>